<dbReference type="Gene3D" id="3.40.50.1820">
    <property type="entry name" value="alpha/beta hydrolase"/>
    <property type="match status" value="2"/>
</dbReference>
<evidence type="ECO:0000256" key="3">
    <source>
        <dbReference type="ARBA" id="ARBA00022670"/>
    </source>
</evidence>
<keyword evidence="3 7" id="KW-0645">Protease</keyword>
<dbReference type="PANTHER" id="PTHR11802">
    <property type="entry name" value="SERINE PROTEASE FAMILY S10 SERINE CARBOXYPEPTIDASE"/>
    <property type="match status" value="1"/>
</dbReference>
<dbReference type="InterPro" id="IPR018202">
    <property type="entry name" value="Ser_caboxypep_ser_AS"/>
</dbReference>
<dbReference type="GO" id="GO:0006508">
    <property type="term" value="P:proteolysis"/>
    <property type="evidence" value="ECO:0007669"/>
    <property type="project" value="UniProtKB-KW"/>
</dbReference>
<organism evidence="8 9">
    <name type="scientific">Amblyomma americanum</name>
    <name type="common">Lone star tick</name>
    <dbReference type="NCBI Taxonomy" id="6943"/>
    <lineage>
        <taxon>Eukaryota</taxon>
        <taxon>Metazoa</taxon>
        <taxon>Ecdysozoa</taxon>
        <taxon>Arthropoda</taxon>
        <taxon>Chelicerata</taxon>
        <taxon>Arachnida</taxon>
        <taxon>Acari</taxon>
        <taxon>Parasitiformes</taxon>
        <taxon>Ixodida</taxon>
        <taxon>Ixodoidea</taxon>
        <taxon>Ixodidae</taxon>
        <taxon>Amblyomminae</taxon>
        <taxon>Amblyomma</taxon>
    </lineage>
</organism>
<feature type="chain" id="PRO_5042661808" description="Carboxypeptidase" evidence="7">
    <location>
        <begin position="19"/>
        <end position="206"/>
    </location>
</feature>
<reference evidence="8 9" key="1">
    <citation type="journal article" date="2023" name="Arcadia Sci">
        <title>De novo assembly of a long-read Amblyomma americanum tick genome.</title>
        <authorList>
            <person name="Chou S."/>
            <person name="Poskanzer K.E."/>
            <person name="Rollins M."/>
            <person name="Thuy-Boun P.S."/>
        </authorList>
    </citation>
    <scope>NUCLEOTIDE SEQUENCE [LARGE SCALE GENOMIC DNA]</scope>
    <source>
        <strain evidence="8">F_SG_1</strain>
        <tissue evidence="8">Salivary glands</tissue>
    </source>
</reference>
<evidence type="ECO:0000313" key="8">
    <source>
        <dbReference type="EMBL" id="KAK8788123.1"/>
    </source>
</evidence>
<dbReference type="EMBL" id="JARKHS020001130">
    <property type="protein sequence ID" value="KAK8788123.1"/>
    <property type="molecule type" value="Genomic_DNA"/>
</dbReference>
<dbReference type="SUPFAM" id="SSF53474">
    <property type="entry name" value="alpha/beta-Hydrolases"/>
    <property type="match status" value="1"/>
</dbReference>
<dbReference type="InterPro" id="IPR029058">
    <property type="entry name" value="AB_hydrolase_fold"/>
</dbReference>
<keyword evidence="4 7" id="KW-0732">Signal</keyword>
<dbReference type="AlphaFoldDB" id="A0AAQ4FMZ8"/>
<evidence type="ECO:0000256" key="7">
    <source>
        <dbReference type="RuleBase" id="RU361156"/>
    </source>
</evidence>
<evidence type="ECO:0000313" key="9">
    <source>
        <dbReference type="Proteomes" id="UP001321473"/>
    </source>
</evidence>
<name>A0AAQ4FMZ8_AMBAM</name>
<dbReference type="PRINTS" id="PR00724">
    <property type="entry name" value="CRBOXYPTASEC"/>
</dbReference>
<dbReference type="EC" id="3.4.16.-" evidence="7"/>
<dbReference type="PROSITE" id="PS00131">
    <property type="entry name" value="CARBOXYPEPT_SER_SER"/>
    <property type="match status" value="1"/>
</dbReference>
<protein>
    <recommendedName>
        <fullName evidence="7">Carboxypeptidase</fullName>
        <ecNumber evidence="7">3.4.16.-</ecNumber>
    </recommendedName>
</protein>
<evidence type="ECO:0000256" key="5">
    <source>
        <dbReference type="ARBA" id="ARBA00022801"/>
    </source>
</evidence>
<proteinExistence type="inferred from homology"/>
<keyword evidence="9" id="KW-1185">Reference proteome</keyword>
<dbReference type="PANTHER" id="PTHR11802:SF113">
    <property type="entry name" value="SERINE CARBOXYPEPTIDASE CTSA-4.1"/>
    <property type="match status" value="1"/>
</dbReference>
<comment type="caution">
    <text evidence="8">The sequence shown here is derived from an EMBL/GenBank/DDBJ whole genome shotgun (WGS) entry which is preliminary data.</text>
</comment>
<dbReference type="Pfam" id="PF00450">
    <property type="entry name" value="Peptidase_S10"/>
    <property type="match status" value="2"/>
</dbReference>
<evidence type="ECO:0000256" key="4">
    <source>
        <dbReference type="ARBA" id="ARBA00022729"/>
    </source>
</evidence>
<dbReference type="GO" id="GO:0004185">
    <property type="term" value="F:serine-type carboxypeptidase activity"/>
    <property type="evidence" value="ECO:0007669"/>
    <property type="project" value="UniProtKB-UniRule"/>
</dbReference>
<keyword evidence="2 7" id="KW-0121">Carboxypeptidase</keyword>
<keyword evidence="5 7" id="KW-0378">Hydrolase</keyword>
<evidence type="ECO:0000256" key="1">
    <source>
        <dbReference type="ARBA" id="ARBA00009431"/>
    </source>
</evidence>
<evidence type="ECO:0000256" key="2">
    <source>
        <dbReference type="ARBA" id="ARBA00022645"/>
    </source>
</evidence>
<dbReference type="Proteomes" id="UP001321473">
    <property type="component" value="Unassembled WGS sequence"/>
</dbReference>
<keyword evidence="6" id="KW-0325">Glycoprotein</keyword>
<feature type="signal peptide" evidence="7">
    <location>
        <begin position="1"/>
        <end position="18"/>
    </location>
</feature>
<comment type="similarity">
    <text evidence="1 7">Belongs to the peptidase S10 family.</text>
</comment>
<accession>A0AAQ4FMZ8</accession>
<sequence length="206" mass="23703">MLIKVLLGVWVVPLLALGFNPSDWEVANVIFLESPAGVGYSYDPTGVYVTNDTKTTEDNYLAVLDFFEKFPEFKENEFYITGESYAGVYIPLLARRFLHDSRGVNLKMKKTNSASPNCYNQDHLLLYYNRRDVIEALHVEESPLRWVPCTDTLNYTQQYETVREVVRELIDSDRLRALIYNGDVDMACPFLSNGWFVRSLGVTVIY</sequence>
<evidence type="ECO:0000256" key="6">
    <source>
        <dbReference type="ARBA" id="ARBA00023180"/>
    </source>
</evidence>
<gene>
    <name evidence="8" type="ORF">V5799_022098</name>
</gene>
<dbReference type="InterPro" id="IPR001563">
    <property type="entry name" value="Peptidase_S10"/>
</dbReference>